<dbReference type="InterPro" id="IPR000219">
    <property type="entry name" value="DH_dom"/>
</dbReference>
<dbReference type="EMBL" id="HBHC01002038">
    <property type="protein sequence ID" value="CAD9651656.1"/>
    <property type="molecule type" value="Transcribed_RNA"/>
</dbReference>
<dbReference type="InterPro" id="IPR011993">
    <property type="entry name" value="PH-like_dom_sf"/>
</dbReference>
<protein>
    <recommendedName>
        <fullName evidence="2">DH domain-containing protein</fullName>
    </recommendedName>
</protein>
<feature type="domain" description="DH" evidence="2">
    <location>
        <begin position="2"/>
        <end position="189"/>
    </location>
</feature>
<dbReference type="InterPro" id="IPR011011">
    <property type="entry name" value="Znf_FYVE_PHD"/>
</dbReference>
<organism evidence="3">
    <name type="scientific">Norrisiella sphaerica</name>
    <dbReference type="NCBI Taxonomy" id="552664"/>
    <lineage>
        <taxon>Eukaryota</taxon>
        <taxon>Sar</taxon>
        <taxon>Rhizaria</taxon>
        <taxon>Cercozoa</taxon>
        <taxon>Chlorarachniophyceae</taxon>
        <taxon>Norrisiella</taxon>
    </lineage>
</organism>
<dbReference type="SUPFAM" id="SSF48065">
    <property type="entry name" value="DBL homology domain (DH-domain)"/>
    <property type="match status" value="2"/>
</dbReference>
<dbReference type="SUPFAM" id="SSF57903">
    <property type="entry name" value="FYVE/PHD zinc finger"/>
    <property type="match status" value="1"/>
</dbReference>
<feature type="region of interest" description="Disordered" evidence="1">
    <location>
        <begin position="471"/>
        <end position="507"/>
    </location>
</feature>
<evidence type="ECO:0000313" key="3">
    <source>
        <dbReference type="EMBL" id="CAD9651656.1"/>
    </source>
</evidence>
<feature type="region of interest" description="Disordered" evidence="1">
    <location>
        <begin position="396"/>
        <end position="425"/>
    </location>
</feature>
<dbReference type="SUPFAM" id="SSF50729">
    <property type="entry name" value="PH domain-like"/>
    <property type="match status" value="1"/>
</dbReference>
<dbReference type="AlphaFoldDB" id="A0A7S2QU29"/>
<dbReference type="SMART" id="SM00325">
    <property type="entry name" value="RhoGEF"/>
    <property type="match status" value="2"/>
</dbReference>
<dbReference type="GO" id="GO:0005737">
    <property type="term" value="C:cytoplasm"/>
    <property type="evidence" value="ECO:0007669"/>
    <property type="project" value="TreeGrafter"/>
</dbReference>
<dbReference type="PANTHER" id="PTHR12673:SF159">
    <property type="entry name" value="LD03170P"/>
    <property type="match status" value="1"/>
</dbReference>
<dbReference type="PROSITE" id="PS50010">
    <property type="entry name" value="DH_2"/>
    <property type="match status" value="2"/>
</dbReference>
<dbReference type="Pfam" id="PF00621">
    <property type="entry name" value="RhoGEF"/>
    <property type="match status" value="2"/>
</dbReference>
<feature type="domain" description="DH" evidence="2">
    <location>
        <begin position="511"/>
        <end position="694"/>
    </location>
</feature>
<accession>A0A7S2QU29</accession>
<feature type="compositionally biased region" description="Polar residues" evidence="1">
    <location>
        <begin position="416"/>
        <end position="425"/>
    </location>
</feature>
<evidence type="ECO:0000259" key="2">
    <source>
        <dbReference type="PROSITE" id="PS50010"/>
    </source>
</evidence>
<sequence>MEDLDTLRHLLSSEESFLKTLKQVQRSFLSFLKEKDFSVNRDPKLVVLFSNVEQIEMLGTLFRDHLQLTIQSADTTKRKYQREKNLLKIASMFMTHSPLFVIYGRYTQLSLEVIQLLEARRVDDANLSSFLSTCPMYDKLLTIPCGRVSKYMQTLVALARGVDKDGLAYSKVERAIAIVKRSALDIEDSVSNYQNDQRFGQIKKRFKTSNGIDLSKSGRLLIQDDTVSMVSTMGKKKGVKIVLFNDCFMIGWRNKLRYEYPLHVSAVEDLEESKANRRILGVCTSKAAFLFEFASSESKVNWTRLMEKAIKEERLSKSGHADRPMGLCSIDTLKSKCKLCQKNIGKLWSKGYQCVYCDTVVCGKCSASPGAAGTPSSIGRRSDSPARALMIMRQGRHLSDASSRESSIAPSPRGALSQTSDSSKNRICTNCQGKIAKNPMHLLQTPTRASASVRSHSRAFMGSAISSVESSMVGSMVQQQDKKGEAGTKPSNPGTPRMPGTPNSQRAKSLKRLAIAKKLLKSERQYVETLIKINRTVIRPTFFMTKTGIVERLPKHVIIFLDRLEQITAINFQLLQDLQSRVDAWHQQQPLGEVFIQMQPLGLVYQQYYEAFASVLKTMEDPRWNAWFKRQKISIGQETYGVRVFLSLPIQRLFAYKEYIQDLIPITSRIHADYRHLEQAAEEIEVTLKKAPKLSSDQKVSYDVATTYLEEDKEDGKTLSSEARDSAFGSQDDTPSTIAVIDMIVPKLSFVENDRPEIVPKLDVQRSNGAQTPLARK</sequence>
<dbReference type="PANTHER" id="PTHR12673">
    <property type="entry name" value="FACIOGENITAL DYSPLASIA PROTEIN"/>
    <property type="match status" value="1"/>
</dbReference>
<feature type="compositionally biased region" description="Basic and acidic residues" evidence="1">
    <location>
        <begin position="714"/>
        <end position="725"/>
    </location>
</feature>
<feature type="region of interest" description="Disordered" evidence="1">
    <location>
        <begin position="713"/>
        <end position="734"/>
    </location>
</feature>
<dbReference type="Gene3D" id="1.20.900.10">
    <property type="entry name" value="Dbl homology (DH) domain"/>
    <property type="match status" value="2"/>
</dbReference>
<gene>
    <name evidence="3" type="ORF">NSPH01132_LOCUS1222</name>
</gene>
<reference evidence="3" key="1">
    <citation type="submission" date="2021-01" db="EMBL/GenBank/DDBJ databases">
        <authorList>
            <person name="Corre E."/>
            <person name="Pelletier E."/>
            <person name="Niang G."/>
            <person name="Scheremetjew M."/>
            <person name="Finn R."/>
            <person name="Kale V."/>
            <person name="Holt S."/>
            <person name="Cochrane G."/>
            <person name="Meng A."/>
            <person name="Brown T."/>
            <person name="Cohen L."/>
        </authorList>
    </citation>
    <scope>NUCLEOTIDE SEQUENCE</scope>
    <source>
        <strain evidence="3">BC52</strain>
    </source>
</reference>
<dbReference type="InterPro" id="IPR035899">
    <property type="entry name" value="DBL_dom_sf"/>
</dbReference>
<name>A0A7S2QU29_9EUKA</name>
<dbReference type="InterPro" id="IPR051092">
    <property type="entry name" value="FYVE_RhoGEF_PH"/>
</dbReference>
<proteinExistence type="predicted"/>
<dbReference type="GO" id="GO:0005085">
    <property type="term" value="F:guanyl-nucleotide exchange factor activity"/>
    <property type="evidence" value="ECO:0007669"/>
    <property type="project" value="InterPro"/>
</dbReference>
<evidence type="ECO:0000256" key="1">
    <source>
        <dbReference type="SAM" id="MobiDB-lite"/>
    </source>
</evidence>
<dbReference type="Gene3D" id="2.30.29.30">
    <property type="entry name" value="Pleckstrin-homology domain (PH domain)/Phosphotyrosine-binding domain (PTB)"/>
    <property type="match status" value="1"/>
</dbReference>